<evidence type="ECO:0000256" key="16">
    <source>
        <dbReference type="SAM" id="Phobius"/>
    </source>
</evidence>
<evidence type="ECO:0000313" key="17">
    <source>
        <dbReference type="EMBL" id="AIN37265.1"/>
    </source>
</evidence>
<evidence type="ECO:0000256" key="3">
    <source>
        <dbReference type="ARBA" id="ARBA00012944"/>
    </source>
</evidence>
<evidence type="ECO:0000256" key="6">
    <source>
        <dbReference type="ARBA" id="ARBA00022660"/>
    </source>
</evidence>
<evidence type="ECO:0000256" key="9">
    <source>
        <dbReference type="ARBA" id="ARBA00022982"/>
    </source>
</evidence>
<evidence type="ECO:0000256" key="8">
    <source>
        <dbReference type="ARBA" id="ARBA00022967"/>
    </source>
</evidence>
<dbReference type="PANTHER" id="PTHR11435:SF1">
    <property type="entry name" value="NADH-UBIQUINONE OXIDOREDUCTASE CHAIN 6"/>
    <property type="match status" value="1"/>
</dbReference>
<gene>
    <name evidence="17" type="primary">ND6</name>
</gene>
<keyword evidence="7 16" id="KW-0812">Transmembrane</keyword>
<feature type="transmembrane region" description="Helical" evidence="16">
    <location>
        <begin position="49"/>
        <end position="72"/>
    </location>
</feature>
<accession>A0A0U1XA22</accession>
<evidence type="ECO:0000256" key="13">
    <source>
        <dbReference type="ARBA" id="ARBA00023136"/>
    </source>
</evidence>
<name>A0A0U1XA22_9DIPT</name>
<comment type="catalytic activity">
    <reaction evidence="15">
        <text>a ubiquinone + NADH + 5 H(+)(in) = a ubiquinol + NAD(+) + 4 H(+)(out)</text>
        <dbReference type="Rhea" id="RHEA:29091"/>
        <dbReference type="Rhea" id="RHEA-COMP:9565"/>
        <dbReference type="Rhea" id="RHEA-COMP:9566"/>
        <dbReference type="ChEBI" id="CHEBI:15378"/>
        <dbReference type="ChEBI" id="CHEBI:16389"/>
        <dbReference type="ChEBI" id="CHEBI:17976"/>
        <dbReference type="ChEBI" id="CHEBI:57540"/>
        <dbReference type="ChEBI" id="CHEBI:57945"/>
        <dbReference type="EC" id="7.1.1.2"/>
    </reaction>
</comment>
<feature type="transmembrane region" description="Helical" evidence="16">
    <location>
        <begin position="24"/>
        <end position="43"/>
    </location>
</feature>
<evidence type="ECO:0000256" key="15">
    <source>
        <dbReference type="ARBA" id="ARBA00049551"/>
    </source>
</evidence>
<keyword evidence="9" id="KW-0249">Electron transport</keyword>
<keyword evidence="12 17" id="KW-0496">Mitochondrion</keyword>
<reference evidence="17" key="2">
    <citation type="submission" date="2014-07" db="EMBL/GenBank/DDBJ databases">
        <authorList>
            <person name="Lopez L."/>
        </authorList>
    </citation>
    <scope>NUCLEOTIDE SEQUENCE</scope>
</reference>
<sequence>MLQFLISMISVMVSFIFTQMKHPLAMGMMLLIQTFLICLITGMMTDTFWFSYVLFLTFLGGMLVLFIYVTSLASNEMFSLSMKITVLFFTFLFLIFIATIIMDKSLIFSYFNNNEMNSISLESSYVTENSINLNKLYNYPTNLINLLMMNYLFLTLIAVVKITNIFYGPLRQMN</sequence>
<dbReference type="EC" id="7.1.1.2" evidence="3"/>
<dbReference type="GO" id="GO:0031966">
    <property type="term" value="C:mitochondrial membrane"/>
    <property type="evidence" value="ECO:0007669"/>
    <property type="project" value="UniProtKB-SubCell"/>
</dbReference>
<keyword evidence="8" id="KW-1278">Translocase</keyword>
<protein>
    <recommendedName>
        <fullName evidence="4">NADH-ubiquinone oxidoreductase chain 6</fullName>
        <ecNumber evidence="3">7.1.1.2</ecNumber>
    </recommendedName>
    <alternativeName>
        <fullName evidence="14">NADH dehydrogenase subunit 6</fullName>
    </alternativeName>
</protein>
<evidence type="ECO:0000256" key="5">
    <source>
        <dbReference type="ARBA" id="ARBA00022448"/>
    </source>
</evidence>
<geneLocation type="mitochondrion" evidence="17"/>
<evidence type="ECO:0000256" key="10">
    <source>
        <dbReference type="ARBA" id="ARBA00022989"/>
    </source>
</evidence>
<dbReference type="EMBL" id="KM245574">
    <property type="protein sequence ID" value="AIN37265.1"/>
    <property type="molecule type" value="Genomic_DNA"/>
</dbReference>
<keyword evidence="11" id="KW-0520">NAD</keyword>
<evidence type="ECO:0000256" key="14">
    <source>
        <dbReference type="ARBA" id="ARBA00031019"/>
    </source>
</evidence>
<dbReference type="AlphaFoldDB" id="A0A0U1XA22"/>
<proteinExistence type="inferred from homology"/>
<evidence type="ECO:0000256" key="11">
    <source>
        <dbReference type="ARBA" id="ARBA00023027"/>
    </source>
</evidence>
<evidence type="ECO:0000256" key="4">
    <source>
        <dbReference type="ARBA" id="ARBA00021095"/>
    </source>
</evidence>
<keyword evidence="13 16" id="KW-0472">Membrane</keyword>
<comment type="similarity">
    <text evidence="2">Belongs to the complex I subunit 6 family.</text>
</comment>
<reference evidence="17" key="1">
    <citation type="journal article" date="2014" name="Mitochondrial DNA">
        <title>The complete mitochondrial genome of Dixella sp. (Diptera: Nematocera, Dixidae).</title>
        <authorList>
            <person name="Kang Z."/>
            <person name="Li X."/>
            <person name="Yang D."/>
        </authorList>
    </citation>
    <scope>NUCLEOTIDE SEQUENCE</scope>
</reference>
<comment type="subcellular location">
    <subcellularLocation>
        <location evidence="1">Mitochondrion membrane</location>
        <topology evidence="1">Multi-pass membrane protein</topology>
    </subcellularLocation>
</comment>
<dbReference type="PANTHER" id="PTHR11435">
    <property type="entry name" value="NADH UBIQUINONE OXIDOREDUCTASE SUBUNIT ND6"/>
    <property type="match status" value="1"/>
</dbReference>
<evidence type="ECO:0000256" key="7">
    <source>
        <dbReference type="ARBA" id="ARBA00022692"/>
    </source>
</evidence>
<evidence type="ECO:0000256" key="1">
    <source>
        <dbReference type="ARBA" id="ARBA00004225"/>
    </source>
</evidence>
<keyword evidence="10 16" id="KW-1133">Transmembrane helix</keyword>
<dbReference type="InterPro" id="IPR050269">
    <property type="entry name" value="ComplexI_Subunit6"/>
</dbReference>
<keyword evidence="6" id="KW-0679">Respiratory chain</keyword>
<evidence type="ECO:0000256" key="12">
    <source>
        <dbReference type="ARBA" id="ARBA00023128"/>
    </source>
</evidence>
<dbReference type="GO" id="GO:0008137">
    <property type="term" value="F:NADH dehydrogenase (ubiquinone) activity"/>
    <property type="evidence" value="ECO:0007669"/>
    <property type="project" value="UniProtKB-EC"/>
</dbReference>
<feature type="transmembrane region" description="Helical" evidence="16">
    <location>
        <begin position="84"/>
        <end position="102"/>
    </location>
</feature>
<organism evidence="17">
    <name type="scientific">Dixella sp. ZK-2014</name>
    <dbReference type="NCBI Taxonomy" id="1543181"/>
    <lineage>
        <taxon>Eukaryota</taxon>
        <taxon>Metazoa</taxon>
        <taxon>Ecdysozoa</taxon>
        <taxon>Arthropoda</taxon>
        <taxon>Hexapoda</taxon>
        <taxon>Insecta</taxon>
        <taxon>Pterygota</taxon>
        <taxon>Neoptera</taxon>
        <taxon>Endopterygota</taxon>
        <taxon>Diptera</taxon>
        <taxon>Nematocera</taxon>
        <taxon>Culicoidea</taxon>
        <taxon>Dixidae</taxon>
        <taxon>Dixella</taxon>
    </lineage>
</organism>
<keyword evidence="5" id="KW-0813">Transport</keyword>
<evidence type="ECO:0000256" key="2">
    <source>
        <dbReference type="ARBA" id="ARBA00005698"/>
    </source>
</evidence>
<feature type="transmembrane region" description="Helical" evidence="16">
    <location>
        <begin position="143"/>
        <end position="167"/>
    </location>
</feature>